<dbReference type="RefSeq" id="XP_009059276.1">
    <property type="nucleotide sequence ID" value="XM_009061028.1"/>
</dbReference>
<protein>
    <submittedName>
        <fullName evidence="1">Uncharacterized protein</fullName>
    </submittedName>
</protein>
<reference evidence="1" key="1">
    <citation type="journal article" date="2013" name="Nature">
        <title>Insights into bilaterian evolution from three spiralian genomes.</title>
        <authorList>
            <person name="Simakov O."/>
            <person name="Marletaz F."/>
            <person name="Cho S.J."/>
            <person name="Edsinger-Gonzales E."/>
            <person name="Havlak P."/>
            <person name="Hellsten U."/>
            <person name="Kuo D.H."/>
            <person name="Larsson T."/>
            <person name="Lv J."/>
            <person name="Arendt D."/>
            <person name="Savage R."/>
            <person name="Osoegawa K."/>
            <person name="de Jong P."/>
            <person name="Grimwood J."/>
            <person name="Chapman J.A."/>
            <person name="Shapiro H."/>
            <person name="Aerts A."/>
            <person name="Otillar R.P."/>
            <person name="Terry A.Y."/>
            <person name="Boore J.L."/>
            <person name="Grigoriev I.V."/>
            <person name="Lindberg D.R."/>
            <person name="Seaver E.C."/>
            <person name="Weisblat D.A."/>
            <person name="Putnam N.H."/>
            <person name="Rokhsar D.S."/>
        </authorList>
    </citation>
    <scope>NUCLEOTIDE SEQUENCE [LARGE SCALE GENOMIC DNA]</scope>
</reference>
<dbReference type="OrthoDB" id="6127613at2759"/>
<name>V4A0K6_LOTGI</name>
<accession>V4A0K6</accession>
<organism evidence="1 2">
    <name type="scientific">Lottia gigantea</name>
    <name type="common">Giant owl limpet</name>
    <dbReference type="NCBI Taxonomy" id="225164"/>
    <lineage>
        <taxon>Eukaryota</taxon>
        <taxon>Metazoa</taxon>
        <taxon>Spiralia</taxon>
        <taxon>Lophotrochozoa</taxon>
        <taxon>Mollusca</taxon>
        <taxon>Gastropoda</taxon>
        <taxon>Patellogastropoda</taxon>
        <taxon>Lottioidea</taxon>
        <taxon>Lottiidae</taxon>
        <taxon>Lottia</taxon>
    </lineage>
</organism>
<proteinExistence type="predicted"/>
<dbReference type="HOGENOM" id="CLU_1031671_0_0_1"/>
<dbReference type="AlphaFoldDB" id="V4A0K6"/>
<sequence>MAERNPDQKRLNLVKRETNRIRYTSSAMNTCQAVVKPDCSIPKVLKSTGIKQAFKNIFMSMTNSTVEQNKEITFEKFVSYNVRSLCEEVKDLVKYVTIEFVGVKFKASGTHDGKKVISTYLTRHMDQLQIKKNLEIDIDSELYVSDCSTFTTPIRCFDSATNGFLSNKKLTSIKQSKGEAEMSQIDWLWEYASDLSPGDVCVSMVTSGDIDAVVLHLFFASWKWKRNKNGRFINPIYVLLHKPAGMFDIYNITGLLETFESSTEDIGILD</sequence>
<keyword evidence="2" id="KW-1185">Reference proteome</keyword>
<evidence type="ECO:0000313" key="2">
    <source>
        <dbReference type="Proteomes" id="UP000030746"/>
    </source>
</evidence>
<dbReference type="EMBL" id="KB202481">
    <property type="protein sequence ID" value="ESO90207.1"/>
    <property type="molecule type" value="Genomic_DNA"/>
</dbReference>
<dbReference type="KEGG" id="lgi:LOTGIDRAFT_164522"/>
<dbReference type="GeneID" id="20239758"/>
<dbReference type="CTD" id="20239758"/>
<dbReference type="Proteomes" id="UP000030746">
    <property type="component" value="Unassembled WGS sequence"/>
</dbReference>
<gene>
    <name evidence="1" type="ORF">LOTGIDRAFT_164522</name>
</gene>
<evidence type="ECO:0000313" key="1">
    <source>
        <dbReference type="EMBL" id="ESO90207.1"/>
    </source>
</evidence>